<feature type="non-terminal residue" evidence="5">
    <location>
        <position position="227"/>
    </location>
</feature>
<dbReference type="PANTHER" id="PTHR37418">
    <property type="entry name" value="3-KETO-5-AMINOHEXANOATE CLEAVAGE ENZYME-RELATED"/>
    <property type="match status" value="1"/>
</dbReference>
<keyword evidence="4" id="KW-0862">Zinc</keyword>
<dbReference type="GO" id="GO:0046872">
    <property type="term" value="F:metal ion binding"/>
    <property type="evidence" value="ECO:0007669"/>
    <property type="project" value="UniProtKB-KW"/>
</dbReference>
<comment type="cofactor">
    <cofactor evidence="1">
        <name>Zn(2+)</name>
        <dbReference type="ChEBI" id="CHEBI:29105"/>
    </cofactor>
</comment>
<dbReference type="InterPro" id="IPR008567">
    <property type="entry name" value="BKACE"/>
</dbReference>
<dbReference type="EMBL" id="UINC01219107">
    <property type="protein sequence ID" value="SVE46427.1"/>
    <property type="molecule type" value="Genomic_DNA"/>
</dbReference>
<protein>
    <recommendedName>
        <fullName evidence="6">3-keto-5-aminohexanoate cleavage enzyme</fullName>
    </recommendedName>
</protein>
<evidence type="ECO:0000256" key="2">
    <source>
        <dbReference type="ARBA" id="ARBA00022679"/>
    </source>
</evidence>
<sequence length="227" mass="25314">MPFYKPDRLPSLMVAPNGARRIKKDHPAVPLTIKETVETAKACYSAGAGAIHLHVRDENGQHVLDAGLYKEALSELENQVPEMHIQVTTEAVGKYSPDDMRKLAYDVVPPGASIGTAELIPSRKPENEDVKLYKYLTEAGTKIQHILYNPDDIDLLINLLNKSNIPIENSWCLFVIGHYTGKISYPENIPLFLKKMEENKIKLDWSICAFGKEEISCLEKAVSLGGK</sequence>
<keyword evidence="3" id="KW-0479">Metal-binding</keyword>
<evidence type="ECO:0008006" key="6">
    <source>
        <dbReference type="Google" id="ProtNLM"/>
    </source>
</evidence>
<accession>A0A383DPK1</accession>
<evidence type="ECO:0000313" key="5">
    <source>
        <dbReference type="EMBL" id="SVE46427.1"/>
    </source>
</evidence>
<reference evidence="5" key="1">
    <citation type="submission" date="2018-05" db="EMBL/GenBank/DDBJ databases">
        <authorList>
            <person name="Lanie J.A."/>
            <person name="Ng W.-L."/>
            <person name="Kazmierczak K.M."/>
            <person name="Andrzejewski T.M."/>
            <person name="Davidsen T.M."/>
            <person name="Wayne K.J."/>
            <person name="Tettelin H."/>
            <person name="Glass J.I."/>
            <person name="Rusch D."/>
            <person name="Podicherti R."/>
            <person name="Tsui H.-C.T."/>
            <person name="Winkler M.E."/>
        </authorList>
    </citation>
    <scope>NUCLEOTIDE SEQUENCE</scope>
</reference>
<dbReference type="GO" id="GO:0043720">
    <property type="term" value="F:3-keto-5-aminohexanoate cleavage activity"/>
    <property type="evidence" value="ECO:0007669"/>
    <property type="project" value="InterPro"/>
</dbReference>
<evidence type="ECO:0000256" key="1">
    <source>
        <dbReference type="ARBA" id="ARBA00001947"/>
    </source>
</evidence>
<dbReference type="Gene3D" id="3.20.20.70">
    <property type="entry name" value="Aldolase class I"/>
    <property type="match status" value="1"/>
</dbReference>
<gene>
    <name evidence="5" type="ORF">METZ01_LOCUS499281</name>
</gene>
<keyword evidence="2" id="KW-0808">Transferase</keyword>
<dbReference type="AlphaFoldDB" id="A0A383DPK1"/>
<evidence type="ECO:0000256" key="3">
    <source>
        <dbReference type="ARBA" id="ARBA00022723"/>
    </source>
</evidence>
<name>A0A383DPK1_9ZZZZ</name>
<dbReference type="PANTHER" id="PTHR37418:SF2">
    <property type="entry name" value="3-KETO-5-AMINOHEXANOATE CLEAVAGE ENZYME"/>
    <property type="match status" value="1"/>
</dbReference>
<proteinExistence type="predicted"/>
<evidence type="ECO:0000256" key="4">
    <source>
        <dbReference type="ARBA" id="ARBA00022833"/>
    </source>
</evidence>
<dbReference type="InterPro" id="IPR013785">
    <property type="entry name" value="Aldolase_TIM"/>
</dbReference>
<organism evidence="5">
    <name type="scientific">marine metagenome</name>
    <dbReference type="NCBI Taxonomy" id="408172"/>
    <lineage>
        <taxon>unclassified sequences</taxon>
        <taxon>metagenomes</taxon>
        <taxon>ecological metagenomes</taxon>
    </lineage>
</organism>
<dbReference type="Pfam" id="PF05853">
    <property type="entry name" value="BKACE"/>
    <property type="match status" value="1"/>
</dbReference>